<keyword evidence="3 6" id="KW-1133">Transmembrane helix</keyword>
<dbReference type="AlphaFoldDB" id="A0A1H9GQN7"/>
<keyword evidence="10" id="KW-1185">Reference proteome</keyword>
<dbReference type="RefSeq" id="WP_092496256.1">
    <property type="nucleotide sequence ID" value="NZ_FOFG01000005.1"/>
</dbReference>
<evidence type="ECO:0000256" key="6">
    <source>
        <dbReference type="SAM" id="Phobius"/>
    </source>
</evidence>
<name>A0A1H9GQN7_9HYPH</name>
<feature type="transmembrane region" description="Helical" evidence="6">
    <location>
        <begin position="121"/>
        <end position="140"/>
    </location>
</feature>
<evidence type="ECO:0000256" key="4">
    <source>
        <dbReference type="ARBA" id="ARBA00023136"/>
    </source>
</evidence>
<evidence type="ECO:0000256" key="2">
    <source>
        <dbReference type="ARBA" id="ARBA00022692"/>
    </source>
</evidence>
<dbReference type="STRING" id="1855383.SAMN05216548_105116"/>
<dbReference type="InterPro" id="IPR025640">
    <property type="entry name" value="GYF_2"/>
</dbReference>
<feature type="transmembrane region" description="Helical" evidence="6">
    <location>
        <begin position="222"/>
        <end position="240"/>
    </location>
</feature>
<feature type="transmembrane region" description="Helical" evidence="6">
    <location>
        <begin position="79"/>
        <end position="101"/>
    </location>
</feature>
<accession>A0A1H9GQN7</accession>
<keyword evidence="4 6" id="KW-0472">Membrane</keyword>
<feature type="region of interest" description="Disordered" evidence="5">
    <location>
        <begin position="255"/>
        <end position="278"/>
    </location>
</feature>
<evidence type="ECO:0000313" key="9">
    <source>
        <dbReference type="EMBL" id="SEQ52288.1"/>
    </source>
</evidence>
<feature type="domain" description="GYF" evidence="8">
    <location>
        <begin position="4"/>
        <end position="49"/>
    </location>
</feature>
<comment type="subcellular location">
    <subcellularLocation>
        <location evidence="1">Membrane</location>
        <topology evidence="1">Multi-pass membrane protein</topology>
    </subcellularLocation>
</comment>
<dbReference type="InterPro" id="IPR010432">
    <property type="entry name" value="RDD"/>
</dbReference>
<evidence type="ECO:0000259" key="8">
    <source>
        <dbReference type="Pfam" id="PF14237"/>
    </source>
</evidence>
<dbReference type="GO" id="GO:0016020">
    <property type="term" value="C:membrane"/>
    <property type="evidence" value="ECO:0007669"/>
    <property type="project" value="UniProtKB-SubCell"/>
</dbReference>
<dbReference type="OrthoDB" id="198456at2"/>
<dbReference type="Pfam" id="PF06271">
    <property type="entry name" value="RDD"/>
    <property type="match status" value="1"/>
</dbReference>
<evidence type="ECO:0000256" key="3">
    <source>
        <dbReference type="ARBA" id="ARBA00022989"/>
    </source>
</evidence>
<evidence type="ECO:0000259" key="7">
    <source>
        <dbReference type="Pfam" id="PF06271"/>
    </source>
</evidence>
<dbReference type="Proteomes" id="UP000199647">
    <property type="component" value="Unassembled WGS sequence"/>
</dbReference>
<keyword evidence="2 6" id="KW-0812">Transmembrane</keyword>
<gene>
    <name evidence="9" type="ORF">SAMN05216548_105116</name>
</gene>
<dbReference type="Pfam" id="PF14237">
    <property type="entry name" value="GYF_2"/>
    <property type="match status" value="1"/>
</dbReference>
<organism evidence="9 10">
    <name type="scientific">Faunimonas pinastri</name>
    <dbReference type="NCBI Taxonomy" id="1855383"/>
    <lineage>
        <taxon>Bacteria</taxon>
        <taxon>Pseudomonadati</taxon>
        <taxon>Pseudomonadota</taxon>
        <taxon>Alphaproteobacteria</taxon>
        <taxon>Hyphomicrobiales</taxon>
        <taxon>Afifellaceae</taxon>
        <taxon>Faunimonas</taxon>
    </lineage>
</organism>
<dbReference type="EMBL" id="FOFG01000005">
    <property type="protein sequence ID" value="SEQ52288.1"/>
    <property type="molecule type" value="Genomic_DNA"/>
</dbReference>
<evidence type="ECO:0000256" key="1">
    <source>
        <dbReference type="ARBA" id="ARBA00004141"/>
    </source>
</evidence>
<evidence type="ECO:0000256" key="5">
    <source>
        <dbReference type="SAM" id="MobiDB-lite"/>
    </source>
</evidence>
<reference evidence="9 10" key="1">
    <citation type="submission" date="2016-10" db="EMBL/GenBank/DDBJ databases">
        <authorList>
            <person name="de Groot N.N."/>
        </authorList>
    </citation>
    <scope>NUCLEOTIDE SEQUENCE [LARGE SCALE GENOMIC DNA]</scope>
    <source>
        <strain evidence="9 10">A52C2</strain>
    </source>
</reference>
<proteinExistence type="predicted"/>
<feature type="transmembrane region" description="Helical" evidence="6">
    <location>
        <begin position="170"/>
        <end position="191"/>
    </location>
</feature>
<protein>
    <submittedName>
        <fullName evidence="9">RDD family protein</fullName>
    </submittedName>
</protein>
<feature type="domain" description="RDD" evidence="7">
    <location>
        <begin position="74"/>
        <end position="190"/>
    </location>
</feature>
<sequence>MNFYYAKAGAPHGPVSRNTIDALFARGEIDRQTLVWQEGWPDWQPYYQISNASGERPILPRLPAASALQEKRGGPVLRLFARMLDIELALIPVLVLFVVLQKSGWIPSQPVLETYDPLPDMALFCSAYLFNAILAAIFGNSPGKKILGLRPVRSDGSGRLGLVGMVKRELSIYLAATSFTVPGVFGQIYAFRVLRSMLAGKRPPYDRGRSDVLASSIGKARMAAGILVPVMLLAGALVLADLGEQLKRKPVFQREQTLEGESDGWTDMDGNPVTLPSY</sequence>
<evidence type="ECO:0000313" key="10">
    <source>
        <dbReference type="Proteomes" id="UP000199647"/>
    </source>
</evidence>